<proteinExistence type="predicted"/>
<name>A0A4V6YUB8_9BACT</name>
<organism evidence="2 3">
    <name type="scientific">Desulfoluna butyratoxydans</name>
    <dbReference type="NCBI Taxonomy" id="231438"/>
    <lineage>
        <taxon>Bacteria</taxon>
        <taxon>Pseudomonadati</taxon>
        <taxon>Thermodesulfobacteriota</taxon>
        <taxon>Desulfobacteria</taxon>
        <taxon>Desulfobacterales</taxon>
        <taxon>Desulfolunaceae</taxon>
        <taxon>Desulfoluna</taxon>
    </lineage>
</organism>
<dbReference type="AlphaFoldDB" id="A0A4V6YUB8"/>
<keyword evidence="1" id="KW-0472">Membrane</keyword>
<dbReference type="EMBL" id="CAADHO010000001">
    <property type="protein sequence ID" value="VFQ42928.1"/>
    <property type="molecule type" value="Genomic_DNA"/>
</dbReference>
<evidence type="ECO:0000256" key="1">
    <source>
        <dbReference type="SAM" id="Phobius"/>
    </source>
</evidence>
<sequence>MNRWFLMGSVSMVVGLFLLVMKALANLIPGDPLRFDYSLKSLLPPERLTWIDGISSSGLQSAAHWMEAAPLYIYCFGLGALLILASGLARE</sequence>
<evidence type="ECO:0000313" key="2">
    <source>
        <dbReference type="EMBL" id="VFQ42928.1"/>
    </source>
</evidence>
<keyword evidence="3" id="KW-1185">Reference proteome</keyword>
<dbReference type="RefSeq" id="WP_180137131.1">
    <property type="nucleotide sequence ID" value="NZ_CAADHO010000001.1"/>
</dbReference>
<accession>A0A4V6YUB8</accession>
<feature type="transmembrane region" description="Helical" evidence="1">
    <location>
        <begin position="71"/>
        <end position="89"/>
    </location>
</feature>
<dbReference type="Proteomes" id="UP000507962">
    <property type="component" value="Unassembled WGS sequence"/>
</dbReference>
<protein>
    <submittedName>
        <fullName evidence="2">Uncharacterized protein</fullName>
    </submittedName>
</protein>
<reference evidence="2 3" key="1">
    <citation type="submission" date="2019-03" db="EMBL/GenBank/DDBJ databases">
        <authorList>
            <person name="Nijsse B."/>
        </authorList>
    </citation>
    <scope>NUCLEOTIDE SEQUENCE [LARGE SCALE GENOMIC DNA]</scope>
    <source>
        <strain evidence="2">Desulfoluna butyratoxydans MSL71</strain>
    </source>
</reference>
<evidence type="ECO:0000313" key="3">
    <source>
        <dbReference type="Proteomes" id="UP000507962"/>
    </source>
</evidence>
<gene>
    <name evidence="2" type="ORF">MSL71_5490</name>
</gene>
<keyword evidence="1" id="KW-0812">Transmembrane</keyword>
<keyword evidence="1" id="KW-1133">Transmembrane helix</keyword>